<comment type="caution">
    <text evidence="1">The sequence shown here is derived from an EMBL/GenBank/DDBJ whole genome shotgun (WGS) entry which is preliminary data.</text>
</comment>
<protein>
    <submittedName>
        <fullName evidence="1">Uncharacterized protein</fullName>
    </submittedName>
</protein>
<gene>
    <name evidence="1" type="ORF">EJB05_44465</name>
</gene>
<organism evidence="1 2">
    <name type="scientific">Eragrostis curvula</name>
    <name type="common">weeping love grass</name>
    <dbReference type="NCBI Taxonomy" id="38414"/>
    <lineage>
        <taxon>Eukaryota</taxon>
        <taxon>Viridiplantae</taxon>
        <taxon>Streptophyta</taxon>
        <taxon>Embryophyta</taxon>
        <taxon>Tracheophyta</taxon>
        <taxon>Spermatophyta</taxon>
        <taxon>Magnoliopsida</taxon>
        <taxon>Liliopsida</taxon>
        <taxon>Poales</taxon>
        <taxon>Poaceae</taxon>
        <taxon>PACMAD clade</taxon>
        <taxon>Chloridoideae</taxon>
        <taxon>Eragrostideae</taxon>
        <taxon>Eragrostidinae</taxon>
        <taxon>Eragrostis</taxon>
    </lineage>
</organism>
<name>A0A5J9THQ9_9POAL</name>
<accession>A0A5J9THQ9</accession>
<dbReference type="AlphaFoldDB" id="A0A5J9THQ9"/>
<dbReference type="Proteomes" id="UP000324897">
    <property type="component" value="Chromosome 3"/>
</dbReference>
<reference evidence="1 2" key="1">
    <citation type="journal article" date="2019" name="Sci. Rep.">
        <title>A high-quality genome of Eragrostis curvula grass provides insights into Poaceae evolution and supports new strategies to enhance forage quality.</title>
        <authorList>
            <person name="Carballo J."/>
            <person name="Santos B.A.C.M."/>
            <person name="Zappacosta D."/>
            <person name="Garbus I."/>
            <person name="Selva J.P."/>
            <person name="Gallo C.A."/>
            <person name="Diaz A."/>
            <person name="Albertini E."/>
            <person name="Caccamo M."/>
            <person name="Echenique V."/>
        </authorList>
    </citation>
    <scope>NUCLEOTIDE SEQUENCE [LARGE SCALE GENOMIC DNA]</scope>
    <source>
        <strain evidence="2">cv. Victoria</strain>
        <tissue evidence="1">Leaf</tissue>
    </source>
</reference>
<feature type="non-terminal residue" evidence="1">
    <location>
        <position position="1"/>
    </location>
</feature>
<evidence type="ECO:0000313" key="2">
    <source>
        <dbReference type="Proteomes" id="UP000324897"/>
    </source>
</evidence>
<evidence type="ECO:0000313" key="1">
    <source>
        <dbReference type="EMBL" id="TVU10910.1"/>
    </source>
</evidence>
<keyword evidence="2" id="KW-1185">Reference proteome</keyword>
<dbReference type="Gramene" id="TVU10910">
    <property type="protein sequence ID" value="TVU10910"/>
    <property type="gene ID" value="EJB05_44465"/>
</dbReference>
<dbReference type="EMBL" id="RWGY01000039">
    <property type="protein sequence ID" value="TVU10910.1"/>
    <property type="molecule type" value="Genomic_DNA"/>
</dbReference>
<proteinExistence type="predicted"/>
<sequence length="84" mass="10061">MPITSESLQGALSREHNKPCNHIWDSLQIEDETKWIWNIWRQRSNKIFENKTPSLRTWKKGFKDDCRLQAVKDIDVVSEFTEEK</sequence>